<name>A0AAE1BR70_PETCI</name>
<sequence>MMCLLRCVDKGVMEMIFPFLYTRIMVDFGLNMEILQNCSKYDAWRRNMLECLDWMTDCGDEPWVTWGKFDT</sequence>
<keyword evidence="2" id="KW-1185">Reference proteome</keyword>
<organism evidence="1 2">
    <name type="scientific">Petrolisthes cinctipes</name>
    <name type="common">Flat porcelain crab</name>
    <dbReference type="NCBI Taxonomy" id="88211"/>
    <lineage>
        <taxon>Eukaryota</taxon>
        <taxon>Metazoa</taxon>
        <taxon>Ecdysozoa</taxon>
        <taxon>Arthropoda</taxon>
        <taxon>Crustacea</taxon>
        <taxon>Multicrustacea</taxon>
        <taxon>Malacostraca</taxon>
        <taxon>Eumalacostraca</taxon>
        <taxon>Eucarida</taxon>
        <taxon>Decapoda</taxon>
        <taxon>Pleocyemata</taxon>
        <taxon>Anomura</taxon>
        <taxon>Galatheoidea</taxon>
        <taxon>Porcellanidae</taxon>
        <taxon>Petrolisthes</taxon>
    </lineage>
</organism>
<dbReference type="AlphaFoldDB" id="A0AAE1BR70"/>
<gene>
    <name evidence="1" type="ORF">Pcinc_038185</name>
</gene>
<accession>A0AAE1BR70</accession>
<comment type="caution">
    <text evidence="1">The sequence shown here is derived from an EMBL/GenBank/DDBJ whole genome shotgun (WGS) entry which is preliminary data.</text>
</comment>
<protein>
    <submittedName>
        <fullName evidence="1">Uncharacterized protein</fullName>
    </submittedName>
</protein>
<dbReference type="EMBL" id="JAWQEG010006229">
    <property type="protein sequence ID" value="KAK3855411.1"/>
    <property type="molecule type" value="Genomic_DNA"/>
</dbReference>
<proteinExistence type="predicted"/>
<dbReference type="Proteomes" id="UP001286313">
    <property type="component" value="Unassembled WGS sequence"/>
</dbReference>
<reference evidence="1" key="1">
    <citation type="submission" date="2023-10" db="EMBL/GenBank/DDBJ databases">
        <title>Genome assemblies of two species of porcelain crab, Petrolisthes cinctipes and Petrolisthes manimaculis (Anomura: Porcellanidae).</title>
        <authorList>
            <person name="Angst P."/>
        </authorList>
    </citation>
    <scope>NUCLEOTIDE SEQUENCE</scope>
    <source>
        <strain evidence="1">PB745_01</strain>
        <tissue evidence="1">Gill</tissue>
    </source>
</reference>
<evidence type="ECO:0000313" key="1">
    <source>
        <dbReference type="EMBL" id="KAK3855411.1"/>
    </source>
</evidence>
<evidence type="ECO:0000313" key="2">
    <source>
        <dbReference type="Proteomes" id="UP001286313"/>
    </source>
</evidence>